<protein>
    <recommendedName>
        <fullName evidence="4">Extracellular solute-binding protein</fullName>
    </recommendedName>
</protein>
<dbReference type="EMBL" id="MCGI01000010">
    <property type="protein sequence ID" value="ODM02177.1"/>
    <property type="molecule type" value="Genomic_DNA"/>
</dbReference>
<evidence type="ECO:0000313" key="3">
    <source>
        <dbReference type="Proteomes" id="UP000095003"/>
    </source>
</evidence>
<feature type="region of interest" description="Disordered" evidence="1">
    <location>
        <begin position="27"/>
        <end position="55"/>
    </location>
</feature>
<dbReference type="PROSITE" id="PS51257">
    <property type="entry name" value="PROKAR_LIPOPROTEIN"/>
    <property type="match status" value="1"/>
</dbReference>
<organism evidence="2 3">
    <name type="scientific">Eisenbergiella tayi</name>
    <dbReference type="NCBI Taxonomy" id="1432052"/>
    <lineage>
        <taxon>Bacteria</taxon>
        <taxon>Bacillati</taxon>
        <taxon>Bacillota</taxon>
        <taxon>Clostridia</taxon>
        <taxon>Lachnospirales</taxon>
        <taxon>Lachnospiraceae</taxon>
        <taxon>Eisenbergiella</taxon>
    </lineage>
</organism>
<reference evidence="2 3" key="1">
    <citation type="submission" date="2016-07" db="EMBL/GenBank/DDBJ databases">
        <title>Characterization of isolates of Eisenbergiella tayi derived from blood cultures, using whole genome sequencing.</title>
        <authorList>
            <person name="Burdz T."/>
            <person name="Wiebe D."/>
            <person name="Huynh C."/>
            <person name="Bernard K."/>
        </authorList>
    </citation>
    <scope>NUCLEOTIDE SEQUENCE [LARGE SCALE GENOMIC DNA]</scope>
    <source>
        <strain evidence="2 3">NML 120489</strain>
    </source>
</reference>
<dbReference type="GeneID" id="93304313"/>
<comment type="caution">
    <text evidence="2">The sequence shown here is derived from an EMBL/GenBank/DDBJ whole genome shotgun (WGS) entry which is preliminary data.</text>
</comment>
<name>A0A1E3A105_9FIRM</name>
<gene>
    <name evidence="2" type="ORF">BEH84_06320</name>
</gene>
<accession>A0A1E3A105</accession>
<dbReference type="SUPFAM" id="SSF53850">
    <property type="entry name" value="Periplasmic binding protein-like II"/>
    <property type="match status" value="1"/>
</dbReference>
<evidence type="ECO:0000313" key="2">
    <source>
        <dbReference type="EMBL" id="ODM02177.1"/>
    </source>
</evidence>
<dbReference type="InterPro" id="IPR050490">
    <property type="entry name" value="Bact_solute-bd_prot1"/>
</dbReference>
<dbReference type="PANTHER" id="PTHR43649:SF32">
    <property type="entry name" value="SUGAR BINDING SECRETED PROTEIN"/>
    <property type="match status" value="1"/>
</dbReference>
<evidence type="ECO:0000256" key="1">
    <source>
        <dbReference type="SAM" id="MobiDB-lite"/>
    </source>
</evidence>
<dbReference type="PANTHER" id="PTHR43649">
    <property type="entry name" value="ARABINOSE-BINDING PROTEIN-RELATED"/>
    <property type="match status" value="1"/>
</dbReference>
<dbReference type="Pfam" id="PF13416">
    <property type="entry name" value="SBP_bac_8"/>
    <property type="match status" value="1"/>
</dbReference>
<dbReference type="RefSeq" id="WP_069159518.1">
    <property type="nucleotide sequence ID" value="NZ_JBKXXQ010000005.1"/>
</dbReference>
<proteinExistence type="predicted"/>
<dbReference type="AlphaFoldDB" id="A0A1E3A105"/>
<evidence type="ECO:0008006" key="4">
    <source>
        <dbReference type="Google" id="ProtNLM"/>
    </source>
</evidence>
<sequence length="457" mass="50747">MKKEKIISVILTVGLAVGLLGGCSSSSGKGDIPEQSSAAESVQTEASAEKTQNSNSGERKKLVLWTWAPGQFNKVQEAFLASHPDADWQFEEVVVSVEDYLTKLQQGYASGGNMPDILMAEMGWRGSAFALDIWENLEAEPYDFDRSVLLDSTISSITNAEDQVIGIENALNPAFMMYKKDLAREYLGTDDKEELESMFQTYDDYIEWGAKVYEESGGNVVLFPGLQDVSNMMMQQQRNINNVDENGDVNVTGKVEKVFETVEKLREANACGNLAQYSMEWSNSFADGSVIFFPGASWSVTYWVEPYDPEGVDNWGMFTPAGGGFGWGGTCYGIYKNSDMKEEAWDFISWILLTPEGAKYMKEDSGFFLPVKAFYDDPDYTKGTRPNFGEQEINTFMMEEIAPDVPEASLSIYDNLVSDSVNMVVQMMAADSGMSAEDAMEEFKADLQAKIPDVTIK</sequence>
<dbReference type="Gene3D" id="3.40.190.10">
    <property type="entry name" value="Periplasmic binding protein-like II"/>
    <property type="match status" value="1"/>
</dbReference>
<feature type="compositionally biased region" description="Polar residues" evidence="1">
    <location>
        <begin position="34"/>
        <end position="55"/>
    </location>
</feature>
<dbReference type="InterPro" id="IPR006059">
    <property type="entry name" value="SBP"/>
</dbReference>
<dbReference type="Proteomes" id="UP000095003">
    <property type="component" value="Unassembled WGS sequence"/>
</dbReference>